<evidence type="ECO:0000313" key="2">
    <source>
        <dbReference type="Proteomes" id="UP000249248"/>
    </source>
</evidence>
<gene>
    <name evidence="1" type="ORF">DNU06_04915</name>
</gene>
<dbReference type="OrthoDB" id="660041at2"/>
<dbReference type="Proteomes" id="UP000249248">
    <property type="component" value="Unassembled WGS sequence"/>
</dbReference>
<name>A0A2W1NQN8_9FLAO</name>
<proteinExistence type="predicted"/>
<protein>
    <recommendedName>
        <fullName evidence="3">GNAT family N-acetyltransferase</fullName>
    </recommendedName>
</protein>
<dbReference type="AlphaFoldDB" id="A0A2W1NQN8"/>
<sequence length="237" mass="26958">MNVEIKTFKATENNELCLEYDFYHKESLSKISYLDADKIKSSGNKWMHDEKIYLITARNKETNELLGGTRIHISNSEDVLPVERAVAHLDSNLSHLANYYREEGLTAEISGLWNNQRGRLSFAITEQLVISAIAISAQLNINTLVSFVGKHTYKVARKMGFTTEETVGNAGDFPYPEEKFPSTVLSMTPNYPENADINVQTKVYNLIHDLENDLNFDLNQAIQVFEYNESIKELVKA</sequence>
<accession>A0A2W1NQN8</accession>
<reference evidence="1 2" key="1">
    <citation type="submission" date="2018-06" db="EMBL/GenBank/DDBJ databases">
        <title>The draft genome sequence of Crocinitomix sp. SM1701.</title>
        <authorList>
            <person name="Zhang X."/>
        </authorList>
    </citation>
    <scope>NUCLEOTIDE SEQUENCE [LARGE SCALE GENOMIC DNA]</scope>
    <source>
        <strain evidence="1 2">SM1701</strain>
    </source>
</reference>
<comment type="caution">
    <text evidence="1">The sequence shown here is derived from an EMBL/GenBank/DDBJ whole genome shotgun (WGS) entry which is preliminary data.</text>
</comment>
<dbReference type="RefSeq" id="WP_111062113.1">
    <property type="nucleotide sequence ID" value="NZ_JBHUCU010000002.1"/>
</dbReference>
<evidence type="ECO:0008006" key="3">
    <source>
        <dbReference type="Google" id="ProtNLM"/>
    </source>
</evidence>
<keyword evidence="2" id="KW-1185">Reference proteome</keyword>
<organism evidence="1 2">
    <name type="scientific">Putridiphycobacter roseus</name>
    <dbReference type="NCBI Taxonomy" id="2219161"/>
    <lineage>
        <taxon>Bacteria</taxon>
        <taxon>Pseudomonadati</taxon>
        <taxon>Bacteroidota</taxon>
        <taxon>Flavobacteriia</taxon>
        <taxon>Flavobacteriales</taxon>
        <taxon>Crocinitomicaceae</taxon>
        <taxon>Putridiphycobacter</taxon>
    </lineage>
</organism>
<dbReference type="EMBL" id="QKSB01000002">
    <property type="protein sequence ID" value="PZE17962.1"/>
    <property type="molecule type" value="Genomic_DNA"/>
</dbReference>
<evidence type="ECO:0000313" key="1">
    <source>
        <dbReference type="EMBL" id="PZE17962.1"/>
    </source>
</evidence>